<dbReference type="InterPro" id="IPR016195">
    <property type="entry name" value="Pol/histidinol_Pase-like"/>
</dbReference>
<feature type="domain" description="PHP" evidence="9">
    <location>
        <begin position="9"/>
        <end position="196"/>
    </location>
</feature>
<dbReference type="PANTHER" id="PTHR21039">
    <property type="entry name" value="HISTIDINOL PHOSPHATASE-RELATED"/>
    <property type="match status" value="1"/>
</dbReference>
<accession>A0A366ICM6</accession>
<dbReference type="SUPFAM" id="SSF89550">
    <property type="entry name" value="PHP domain-like"/>
    <property type="match status" value="1"/>
</dbReference>
<reference evidence="10 11" key="1">
    <citation type="submission" date="2018-06" db="EMBL/GenBank/DDBJ databases">
        <title>Genomic Encyclopedia of Type Strains, Phase IV (KMG-IV): sequencing the most valuable type-strain genomes for metagenomic binning, comparative biology and taxonomic classification.</title>
        <authorList>
            <person name="Goeker M."/>
        </authorList>
    </citation>
    <scope>NUCLEOTIDE SEQUENCE [LARGE SCALE GENOMIC DNA]</scope>
    <source>
        <strain evidence="10 11">DSM 22112</strain>
    </source>
</reference>
<evidence type="ECO:0000259" key="9">
    <source>
        <dbReference type="Pfam" id="PF02811"/>
    </source>
</evidence>
<dbReference type="EC" id="3.1.3.15" evidence="3 8"/>
<evidence type="ECO:0000313" key="11">
    <source>
        <dbReference type="Proteomes" id="UP000253490"/>
    </source>
</evidence>
<dbReference type="Gene3D" id="3.20.20.140">
    <property type="entry name" value="Metal-dependent hydrolases"/>
    <property type="match status" value="1"/>
</dbReference>
<dbReference type="PANTHER" id="PTHR21039:SF0">
    <property type="entry name" value="HISTIDINOL-PHOSPHATASE"/>
    <property type="match status" value="1"/>
</dbReference>
<keyword evidence="6 8" id="KW-0368">Histidine biosynthesis</keyword>
<dbReference type="AlphaFoldDB" id="A0A366ICM6"/>
<evidence type="ECO:0000256" key="4">
    <source>
        <dbReference type="ARBA" id="ARBA00022605"/>
    </source>
</evidence>
<keyword evidence="4 8" id="KW-0028">Amino-acid biosynthesis</keyword>
<comment type="pathway">
    <text evidence="1 8">Amino-acid biosynthesis; L-histidine biosynthesis; L-histidine from 5-phospho-alpha-D-ribose 1-diphosphate: step 8/9.</text>
</comment>
<organism evidence="10 11">
    <name type="scientific">Alkalibaculum bacchi</name>
    <dbReference type="NCBI Taxonomy" id="645887"/>
    <lineage>
        <taxon>Bacteria</taxon>
        <taxon>Bacillati</taxon>
        <taxon>Bacillota</taxon>
        <taxon>Clostridia</taxon>
        <taxon>Eubacteriales</taxon>
        <taxon>Eubacteriaceae</taxon>
        <taxon>Alkalibaculum</taxon>
    </lineage>
</organism>
<dbReference type="InterPro" id="IPR004013">
    <property type="entry name" value="PHP_dom"/>
</dbReference>
<dbReference type="UniPathway" id="UPA00031">
    <property type="reaction ID" value="UER00013"/>
</dbReference>
<keyword evidence="11" id="KW-1185">Reference proteome</keyword>
<evidence type="ECO:0000256" key="8">
    <source>
        <dbReference type="RuleBase" id="RU366003"/>
    </source>
</evidence>
<dbReference type="EMBL" id="QNRX01000005">
    <property type="protein sequence ID" value="RBP66658.1"/>
    <property type="molecule type" value="Genomic_DNA"/>
</dbReference>
<dbReference type="InterPro" id="IPR010140">
    <property type="entry name" value="Histidinol_P_phosphatase_HisJ"/>
</dbReference>
<dbReference type="NCBIfam" id="TIGR01856">
    <property type="entry name" value="hisJ_fam"/>
    <property type="match status" value="1"/>
</dbReference>
<comment type="similarity">
    <text evidence="2 8">Belongs to the PHP hydrolase family. HisK subfamily.</text>
</comment>
<evidence type="ECO:0000256" key="3">
    <source>
        <dbReference type="ARBA" id="ARBA00013085"/>
    </source>
</evidence>
<evidence type="ECO:0000313" key="10">
    <source>
        <dbReference type="EMBL" id="RBP66658.1"/>
    </source>
</evidence>
<evidence type="ECO:0000256" key="2">
    <source>
        <dbReference type="ARBA" id="ARBA00009152"/>
    </source>
</evidence>
<dbReference type="GO" id="GO:0000105">
    <property type="term" value="P:L-histidine biosynthetic process"/>
    <property type="evidence" value="ECO:0007669"/>
    <property type="project" value="UniProtKB-UniRule"/>
</dbReference>
<keyword evidence="5 8" id="KW-0378">Hydrolase</keyword>
<comment type="caution">
    <text evidence="10">The sequence shown here is derived from an EMBL/GenBank/DDBJ whole genome shotgun (WGS) entry which is preliminary data.</text>
</comment>
<proteinExistence type="inferred from homology"/>
<dbReference type="RefSeq" id="WP_170128179.1">
    <property type="nucleotide sequence ID" value="NZ_QNRX01000005.1"/>
</dbReference>
<evidence type="ECO:0000256" key="7">
    <source>
        <dbReference type="ARBA" id="ARBA00049158"/>
    </source>
</evidence>
<dbReference type="GO" id="GO:0004401">
    <property type="term" value="F:histidinol-phosphatase activity"/>
    <property type="evidence" value="ECO:0007669"/>
    <property type="project" value="UniProtKB-UniRule"/>
</dbReference>
<evidence type="ECO:0000256" key="5">
    <source>
        <dbReference type="ARBA" id="ARBA00022801"/>
    </source>
</evidence>
<dbReference type="Pfam" id="PF02811">
    <property type="entry name" value="PHP"/>
    <property type="match status" value="1"/>
</dbReference>
<comment type="catalytic activity">
    <reaction evidence="7 8">
        <text>L-histidinol phosphate + H2O = L-histidinol + phosphate</text>
        <dbReference type="Rhea" id="RHEA:14465"/>
        <dbReference type="ChEBI" id="CHEBI:15377"/>
        <dbReference type="ChEBI" id="CHEBI:43474"/>
        <dbReference type="ChEBI" id="CHEBI:57699"/>
        <dbReference type="ChEBI" id="CHEBI:57980"/>
        <dbReference type="EC" id="3.1.3.15"/>
    </reaction>
</comment>
<gene>
    <name evidence="10" type="ORF">DES36_10537</name>
</gene>
<evidence type="ECO:0000256" key="6">
    <source>
        <dbReference type="ARBA" id="ARBA00023102"/>
    </source>
</evidence>
<sequence length="267" mass="30635">MIFINALLDYHTHTTHSWDAKNTVGEMCQSAVDKGITEICFTEHFALREGDPCCDYIDFEQYSRDIEFAKDVFQGRLIVKKGLEIGEPHYKRDEINSRIKGQDLDFIIGSVHSIDGVDLKDYIIHRDQISSYRGYFEELLETVSVGDLDVIGHFDLLRRYAFDSSGRYRHADFQELIYEILKKAVSRNIGLEVNTSGFRSSSTEIFPSRAILKEYRDLKGEILTVGSDSHLTDTIGYNIGSVYLMLKQIGFKSVFSFEKRKPKAVEL</sequence>
<dbReference type="Proteomes" id="UP000253490">
    <property type="component" value="Unassembled WGS sequence"/>
</dbReference>
<name>A0A366ICM6_9FIRM</name>
<evidence type="ECO:0000256" key="1">
    <source>
        <dbReference type="ARBA" id="ARBA00004970"/>
    </source>
</evidence>
<protein>
    <recommendedName>
        <fullName evidence="3 8">Histidinol-phosphatase</fullName>
        <shortName evidence="8">HolPase</shortName>
        <ecNumber evidence="3 8">3.1.3.15</ecNumber>
    </recommendedName>
</protein>
<dbReference type="GO" id="GO:0005737">
    <property type="term" value="C:cytoplasm"/>
    <property type="evidence" value="ECO:0007669"/>
    <property type="project" value="TreeGrafter"/>
</dbReference>